<dbReference type="EMBL" id="CAADRA010006502">
    <property type="protein sequence ID" value="VFT95973.1"/>
    <property type="molecule type" value="Genomic_DNA"/>
</dbReference>
<dbReference type="Proteomes" id="UP000332933">
    <property type="component" value="Unassembled WGS sequence"/>
</dbReference>
<dbReference type="OrthoDB" id="60960at2759"/>
<reference evidence="1" key="2">
    <citation type="submission" date="2019-06" db="EMBL/GenBank/DDBJ databases">
        <title>Genomics analysis of Aphanomyces spp. identifies a new class of oomycete effector associated with host adaptation.</title>
        <authorList>
            <person name="Gaulin E."/>
        </authorList>
    </citation>
    <scope>NUCLEOTIDE SEQUENCE</scope>
    <source>
        <strain evidence="1">CBS 578.67</strain>
    </source>
</reference>
<gene>
    <name evidence="2" type="primary">Aste57867_19253</name>
    <name evidence="1" type="ORF">As57867_019189</name>
    <name evidence="2" type="ORF">ASTE57867_19253</name>
</gene>
<proteinExistence type="predicted"/>
<sequence>MSVVYEVLVRCEEAKADALSTYMTSRHLPDILKTGCFAAIEFEQSAPGVFRARYKADSQTDLDRYLKDYTAAMRDDFMAHFPSGVLGVERVNWNHLLTLSRD</sequence>
<dbReference type="InterPro" id="IPR025563">
    <property type="entry name" value="DUF4286"/>
</dbReference>
<keyword evidence="3" id="KW-1185">Reference proteome</keyword>
<evidence type="ECO:0000313" key="2">
    <source>
        <dbReference type="EMBL" id="VFT95973.1"/>
    </source>
</evidence>
<dbReference type="EMBL" id="VJMH01006481">
    <property type="protein sequence ID" value="KAF0689274.1"/>
    <property type="molecule type" value="Genomic_DNA"/>
</dbReference>
<reference evidence="2 3" key="1">
    <citation type="submission" date="2019-03" db="EMBL/GenBank/DDBJ databases">
        <authorList>
            <person name="Gaulin E."/>
            <person name="Dumas B."/>
        </authorList>
    </citation>
    <scope>NUCLEOTIDE SEQUENCE [LARGE SCALE GENOMIC DNA]</scope>
    <source>
        <strain evidence="2">CBS 568.67</strain>
    </source>
</reference>
<dbReference type="Pfam" id="PF14114">
    <property type="entry name" value="DUF4286"/>
    <property type="match status" value="1"/>
</dbReference>
<protein>
    <submittedName>
        <fullName evidence="2">Aste57867_19253 protein</fullName>
    </submittedName>
</protein>
<evidence type="ECO:0000313" key="3">
    <source>
        <dbReference type="Proteomes" id="UP000332933"/>
    </source>
</evidence>
<evidence type="ECO:0000313" key="1">
    <source>
        <dbReference type="EMBL" id="KAF0689274.1"/>
    </source>
</evidence>
<dbReference type="AlphaFoldDB" id="A0A485LCE1"/>
<name>A0A485LCE1_9STRA</name>
<accession>A0A485LCE1</accession>
<organism evidence="2 3">
    <name type="scientific">Aphanomyces stellatus</name>
    <dbReference type="NCBI Taxonomy" id="120398"/>
    <lineage>
        <taxon>Eukaryota</taxon>
        <taxon>Sar</taxon>
        <taxon>Stramenopiles</taxon>
        <taxon>Oomycota</taxon>
        <taxon>Saprolegniomycetes</taxon>
        <taxon>Saprolegniales</taxon>
        <taxon>Verrucalvaceae</taxon>
        <taxon>Aphanomyces</taxon>
    </lineage>
</organism>